<gene>
    <name evidence="1" type="ORF">RhiirC2_750151</name>
</gene>
<protein>
    <submittedName>
        <fullName evidence="1">Uncharacterized protein</fullName>
    </submittedName>
</protein>
<organism evidence="1 2">
    <name type="scientific">Rhizophagus irregularis</name>
    <dbReference type="NCBI Taxonomy" id="588596"/>
    <lineage>
        <taxon>Eukaryota</taxon>
        <taxon>Fungi</taxon>
        <taxon>Fungi incertae sedis</taxon>
        <taxon>Mucoromycota</taxon>
        <taxon>Glomeromycotina</taxon>
        <taxon>Glomeromycetes</taxon>
        <taxon>Glomerales</taxon>
        <taxon>Glomeraceae</taxon>
        <taxon>Rhizophagus</taxon>
    </lineage>
</organism>
<dbReference type="Proteomes" id="UP000233469">
    <property type="component" value="Unassembled WGS sequence"/>
</dbReference>
<evidence type="ECO:0000313" key="2">
    <source>
        <dbReference type="Proteomes" id="UP000233469"/>
    </source>
</evidence>
<dbReference type="VEuPathDB" id="FungiDB:RhiirA1_21518"/>
<proteinExistence type="predicted"/>
<name>A0A2N1N3L6_9GLOM</name>
<reference evidence="1 2" key="2">
    <citation type="submission" date="2017-10" db="EMBL/GenBank/DDBJ databases">
        <title>Extensive intraspecific genome diversity in a model arbuscular mycorrhizal fungus.</title>
        <authorList>
            <person name="Chen E.C.H."/>
            <person name="Morin E."/>
            <person name="Baudet D."/>
            <person name="Noel J."/>
            <person name="Ndikumana S."/>
            <person name="Charron P."/>
            <person name="St-Onge C."/>
            <person name="Giorgi J."/>
            <person name="Grigoriev I.V."/>
            <person name="Roux C."/>
            <person name="Martin F.M."/>
            <person name="Corradi N."/>
        </authorList>
    </citation>
    <scope>NUCLEOTIDE SEQUENCE [LARGE SCALE GENOMIC DNA]</scope>
    <source>
        <strain evidence="1 2">C2</strain>
    </source>
</reference>
<dbReference type="EMBL" id="LLXL01000838">
    <property type="protein sequence ID" value="PKK68467.1"/>
    <property type="molecule type" value="Genomic_DNA"/>
</dbReference>
<comment type="caution">
    <text evidence="1">The sequence shown here is derived from an EMBL/GenBank/DDBJ whole genome shotgun (WGS) entry which is preliminary data.</text>
</comment>
<sequence length="109" mass="12413">MLQSLVSKNNLRFTVFIETPSKSFNEWTFPKVCELYGLSDDSNPNTPFSCGYADLSSEKSKAVVKHLMVELKLRQDVTSLDRAYDATKTIYSYCYLATGFRFTKIISNS</sequence>
<evidence type="ECO:0000313" key="1">
    <source>
        <dbReference type="EMBL" id="PKK68467.1"/>
    </source>
</evidence>
<dbReference type="AlphaFoldDB" id="A0A2N1N3L6"/>
<accession>A0A2N1N3L6</accession>
<reference evidence="1 2" key="1">
    <citation type="submission" date="2016-04" db="EMBL/GenBank/DDBJ databases">
        <title>Genome analyses suggest a sexual origin of heterokaryosis in a supposedly ancient asexual fungus.</title>
        <authorList>
            <person name="Ropars J."/>
            <person name="Sedzielewska K."/>
            <person name="Noel J."/>
            <person name="Charron P."/>
            <person name="Farinelli L."/>
            <person name="Marton T."/>
            <person name="Kruger M."/>
            <person name="Pelin A."/>
            <person name="Brachmann A."/>
            <person name="Corradi N."/>
        </authorList>
    </citation>
    <scope>NUCLEOTIDE SEQUENCE [LARGE SCALE GENOMIC DNA]</scope>
    <source>
        <strain evidence="1 2">C2</strain>
    </source>
</reference>